<dbReference type="PhylomeDB" id="E9HA36"/>
<dbReference type="KEGG" id="dpx:DAPPUDRAFT_255804"/>
<dbReference type="STRING" id="6669.E9HA36"/>
<dbReference type="PANTHER" id="PTHR10117">
    <property type="entry name" value="TRANSIENT RECEPTOR POTENTIAL CHANNEL"/>
    <property type="match status" value="1"/>
</dbReference>
<dbReference type="Proteomes" id="UP000000305">
    <property type="component" value="Unassembled WGS sequence"/>
</dbReference>
<gene>
    <name evidence="10" type="ORF">DAPPUDRAFT_255804</name>
</gene>
<dbReference type="GO" id="GO:0016020">
    <property type="term" value="C:membrane"/>
    <property type="evidence" value="ECO:0007669"/>
    <property type="project" value="UniProtKB-SubCell"/>
</dbReference>
<dbReference type="AlphaFoldDB" id="E9HA36"/>
<dbReference type="InterPro" id="IPR002153">
    <property type="entry name" value="TRPC_channel"/>
</dbReference>
<dbReference type="HOGENOM" id="CLU_100723_0_0_1"/>
<reference evidence="10 11" key="1">
    <citation type="journal article" date="2011" name="Science">
        <title>The ecoresponsive genome of Daphnia pulex.</title>
        <authorList>
            <person name="Colbourne J.K."/>
            <person name="Pfrender M.E."/>
            <person name="Gilbert D."/>
            <person name="Thomas W.K."/>
            <person name="Tucker A."/>
            <person name="Oakley T.H."/>
            <person name="Tokishita S."/>
            <person name="Aerts A."/>
            <person name="Arnold G.J."/>
            <person name="Basu M.K."/>
            <person name="Bauer D.J."/>
            <person name="Caceres C.E."/>
            <person name="Carmel L."/>
            <person name="Casola C."/>
            <person name="Choi J.H."/>
            <person name="Detter J.C."/>
            <person name="Dong Q."/>
            <person name="Dusheyko S."/>
            <person name="Eads B.D."/>
            <person name="Frohlich T."/>
            <person name="Geiler-Samerotte K.A."/>
            <person name="Gerlach D."/>
            <person name="Hatcher P."/>
            <person name="Jogdeo S."/>
            <person name="Krijgsveld J."/>
            <person name="Kriventseva E.V."/>
            <person name="Kultz D."/>
            <person name="Laforsch C."/>
            <person name="Lindquist E."/>
            <person name="Lopez J."/>
            <person name="Manak J.R."/>
            <person name="Muller J."/>
            <person name="Pangilinan J."/>
            <person name="Patwardhan R.P."/>
            <person name="Pitluck S."/>
            <person name="Pritham E.J."/>
            <person name="Rechtsteiner A."/>
            <person name="Rho M."/>
            <person name="Rogozin I.B."/>
            <person name="Sakarya O."/>
            <person name="Salamov A."/>
            <person name="Schaack S."/>
            <person name="Shapiro H."/>
            <person name="Shiga Y."/>
            <person name="Skalitzky C."/>
            <person name="Smith Z."/>
            <person name="Souvorov A."/>
            <person name="Sung W."/>
            <person name="Tang Z."/>
            <person name="Tsuchiya D."/>
            <person name="Tu H."/>
            <person name="Vos H."/>
            <person name="Wang M."/>
            <person name="Wolf Y.I."/>
            <person name="Yamagata H."/>
            <person name="Yamada T."/>
            <person name="Ye Y."/>
            <person name="Shaw J.R."/>
            <person name="Andrews J."/>
            <person name="Crease T.J."/>
            <person name="Tang H."/>
            <person name="Lucas S.M."/>
            <person name="Robertson H.M."/>
            <person name="Bork P."/>
            <person name="Koonin E.V."/>
            <person name="Zdobnov E.M."/>
            <person name="Grigoriev I.V."/>
            <person name="Lynch M."/>
            <person name="Boore J.L."/>
        </authorList>
    </citation>
    <scope>NUCLEOTIDE SEQUENCE [LARGE SCALE GENOMIC DNA]</scope>
</reference>
<dbReference type="PRINTS" id="PR01097">
    <property type="entry name" value="TRNSRECEPTRP"/>
</dbReference>
<dbReference type="Pfam" id="PF00520">
    <property type="entry name" value="Ion_trans"/>
    <property type="match status" value="1"/>
</dbReference>
<keyword evidence="4 8" id="KW-1133">Transmembrane helix</keyword>
<organism evidence="10 11">
    <name type="scientific">Daphnia pulex</name>
    <name type="common">Water flea</name>
    <dbReference type="NCBI Taxonomy" id="6669"/>
    <lineage>
        <taxon>Eukaryota</taxon>
        <taxon>Metazoa</taxon>
        <taxon>Ecdysozoa</taxon>
        <taxon>Arthropoda</taxon>
        <taxon>Crustacea</taxon>
        <taxon>Branchiopoda</taxon>
        <taxon>Diplostraca</taxon>
        <taxon>Cladocera</taxon>
        <taxon>Anomopoda</taxon>
        <taxon>Daphniidae</taxon>
        <taxon>Daphnia</taxon>
    </lineage>
</organism>
<sequence length="174" mass="19950">MIHHGVVGRFTVVVTPLDTFQLLFFALFGLTQPADLRMETAQPEWTLFFYKIVFGFYMLVTTVVLINMLIAMMSDTYQRIQAQSDVEWKFGLAKLVRAMHRTAATPSPLNLFTSWISYLWQLSRKQESNALGVVRPAPLSSQMSIIGDRNSLEHVTDWRVVVKQYISNNLSQCN</sequence>
<evidence type="ECO:0000256" key="6">
    <source>
        <dbReference type="ARBA" id="ARBA00023136"/>
    </source>
</evidence>
<feature type="transmembrane region" description="Helical" evidence="8">
    <location>
        <begin position="48"/>
        <end position="70"/>
    </location>
</feature>
<comment type="subcellular location">
    <subcellularLocation>
        <location evidence="1">Membrane</location>
        <topology evidence="1">Multi-pass membrane protein</topology>
    </subcellularLocation>
</comment>
<dbReference type="InParanoid" id="E9HA36"/>
<evidence type="ECO:0000256" key="3">
    <source>
        <dbReference type="ARBA" id="ARBA00022692"/>
    </source>
</evidence>
<evidence type="ECO:0000256" key="5">
    <source>
        <dbReference type="ARBA" id="ARBA00023065"/>
    </source>
</evidence>
<dbReference type="PANTHER" id="PTHR10117:SF54">
    <property type="entry name" value="TRANSIENT RECEPTOR POTENTIAL-GAMMA PROTEIN"/>
    <property type="match status" value="1"/>
</dbReference>
<evidence type="ECO:0000313" key="11">
    <source>
        <dbReference type="Proteomes" id="UP000000305"/>
    </source>
</evidence>
<evidence type="ECO:0000256" key="8">
    <source>
        <dbReference type="SAM" id="Phobius"/>
    </source>
</evidence>
<keyword evidence="2" id="KW-0813">Transport</keyword>
<evidence type="ECO:0000256" key="1">
    <source>
        <dbReference type="ARBA" id="ARBA00004141"/>
    </source>
</evidence>
<dbReference type="InterPro" id="IPR005821">
    <property type="entry name" value="Ion_trans_dom"/>
</dbReference>
<dbReference type="eggNOG" id="KOG3609">
    <property type="taxonomic scope" value="Eukaryota"/>
</dbReference>
<keyword evidence="7" id="KW-0407">Ion channel</keyword>
<keyword evidence="6 8" id="KW-0472">Membrane</keyword>
<evidence type="ECO:0000256" key="2">
    <source>
        <dbReference type="ARBA" id="ARBA00022448"/>
    </source>
</evidence>
<accession>E9HA36</accession>
<keyword evidence="11" id="KW-1185">Reference proteome</keyword>
<keyword evidence="5" id="KW-0406">Ion transport</keyword>
<keyword evidence="3 8" id="KW-0812">Transmembrane</keyword>
<feature type="domain" description="Ion transport" evidence="9">
    <location>
        <begin position="20"/>
        <end position="84"/>
    </location>
</feature>
<proteinExistence type="predicted"/>
<dbReference type="EMBL" id="GL732610">
    <property type="protein sequence ID" value="EFX71361.1"/>
    <property type="molecule type" value="Genomic_DNA"/>
</dbReference>
<evidence type="ECO:0000256" key="7">
    <source>
        <dbReference type="ARBA" id="ARBA00023303"/>
    </source>
</evidence>
<dbReference type="GO" id="GO:0005262">
    <property type="term" value="F:calcium channel activity"/>
    <property type="evidence" value="ECO:0007669"/>
    <property type="project" value="InterPro"/>
</dbReference>
<evidence type="ECO:0000259" key="9">
    <source>
        <dbReference type="Pfam" id="PF00520"/>
    </source>
</evidence>
<name>E9HA36_DAPPU</name>
<evidence type="ECO:0000256" key="4">
    <source>
        <dbReference type="ARBA" id="ARBA00022989"/>
    </source>
</evidence>
<feature type="transmembrane region" description="Helical" evidence="8">
    <location>
        <begin position="7"/>
        <end position="28"/>
    </location>
</feature>
<protein>
    <recommendedName>
        <fullName evidence="9">Ion transport domain-containing protein</fullName>
    </recommendedName>
</protein>
<dbReference type="OrthoDB" id="6363110at2759"/>
<evidence type="ECO:0000313" key="10">
    <source>
        <dbReference type="EMBL" id="EFX71361.1"/>
    </source>
</evidence>